<evidence type="ECO:0000313" key="1">
    <source>
        <dbReference type="Proteomes" id="UP000046395"/>
    </source>
</evidence>
<dbReference type="SUPFAM" id="SSF53098">
    <property type="entry name" value="Ribonuclease H-like"/>
    <property type="match status" value="1"/>
</dbReference>
<reference evidence="1" key="1">
    <citation type="submission" date="2013-11" db="EMBL/GenBank/DDBJ databases">
        <authorList>
            <person name="Aslett M."/>
        </authorList>
    </citation>
    <scope>NUCLEOTIDE SEQUENCE [LARGE SCALE GENOMIC DNA]</scope>
    <source>
        <strain evidence="1">Edinburgh</strain>
    </source>
</reference>
<protein>
    <submittedName>
        <fullName evidence="2 3">Integrase catalytic domain-containing protein</fullName>
    </submittedName>
</protein>
<reference evidence="1" key="2">
    <citation type="submission" date="2014-03" db="EMBL/GenBank/DDBJ databases">
        <title>The whipworm genome and dual-species transcriptomics of an intimate host-pathogen interaction.</title>
        <authorList>
            <person name="Foth B.J."/>
            <person name="Tsai I.J."/>
            <person name="Reid A.J."/>
            <person name="Bancroft A.J."/>
            <person name="Nichol S."/>
            <person name="Tracey A."/>
            <person name="Holroyd N."/>
            <person name="Cotton J.A."/>
            <person name="Stanley E.J."/>
            <person name="Zarowiecki M."/>
            <person name="Liu J.Z."/>
            <person name="Huckvale T."/>
            <person name="Cooper P.J."/>
            <person name="Grencis R.K."/>
            <person name="Berriman M."/>
        </authorList>
    </citation>
    <scope>NUCLEOTIDE SEQUENCE [LARGE SCALE GENOMIC DNA]</scope>
    <source>
        <strain evidence="1">Edinburgh</strain>
    </source>
</reference>
<sequence length="236" mass="25873">MAQRTGSGAEGAVSQAEVAGTNPVRIAASQELFNGDGDWQEWISAFEVCSELNSWNSRLPEMVRRSFEAAKTALAEASSWCMKWPSVRGENCARANRETPKGCPYGPNGLLRTLEDGSAPTEEVFLDNDTAFRSRTFTDIATLWGTRVRYRCAHAPSGNGIAERCHRSVKVVSARKNCSIPEAVYLYNVVPRDDRTASSASAGDIYRYTVRIRGIDHMSKEVQPVDVPYDPGTSSG</sequence>
<keyword evidence="1" id="KW-1185">Reference proteome</keyword>
<evidence type="ECO:0000313" key="2">
    <source>
        <dbReference type="WBParaSite" id="TMUE_0000000423.1"/>
    </source>
</evidence>
<dbReference type="Gene3D" id="3.30.420.10">
    <property type="entry name" value="Ribonuclease H-like superfamily/Ribonuclease H"/>
    <property type="match status" value="1"/>
</dbReference>
<name>A0A5S6PZN3_TRIMR</name>
<proteinExistence type="predicted"/>
<reference evidence="2 3" key="3">
    <citation type="submission" date="2019-12" db="UniProtKB">
        <authorList>
            <consortium name="WormBaseParasite"/>
        </authorList>
    </citation>
    <scope>IDENTIFICATION</scope>
</reference>
<dbReference type="AlphaFoldDB" id="A0A5S6PZN3"/>
<accession>A0A5S6PZN3</accession>
<dbReference type="WBParaSite" id="TMUE_0000000423.1">
    <property type="protein sequence ID" value="TMUE_0000000423.1"/>
    <property type="gene ID" value="WBGene00296363"/>
</dbReference>
<dbReference type="InterPro" id="IPR036397">
    <property type="entry name" value="RNaseH_sf"/>
</dbReference>
<dbReference type="GO" id="GO:0003676">
    <property type="term" value="F:nucleic acid binding"/>
    <property type="evidence" value="ECO:0007669"/>
    <property type="project" value="InterPro"/>
</dbReference>
<evidence type="ECO:0000313" key="3">
    <source>
        <dbReference type="WBParaSite" id="TMUE_3000012705.1"/>
    </source>
</evidence>
<dbReference type="WBParaSite" id="TMUE_3000012705.1">
    <property type="protein sequence ID" value="TMUE_3000012705.1"/>
    <property type="gene ID" value="WBGene00301665"/>
</dbReference>
<dbReference type="Proteomes" id="UP000046395">
    <property type="component" value="Unassembled WGS sequence"/>
</dbReference>
<organism evidence="1 2">
    <name type="scientific">Trichuris muris</name>
    <name type="common">Mouse whipworm</name>
    <dbReference type="NCBI Taxonomy" id="70415"/>
    <lineage>
        <taxon>Eukaryota</taxon>
        <taxon>Metazoa</taxon>
        <taxon>Ecdysozoa</taxon>
        <taxon>Nematoda</taxon>
        <taxon>Enoplea</taxon>
        <taxon>Dorylaimia</taxon>
        <taxon>Trichinellida</taxon>
        <taxon>Trichuridae</taxon>
        <taxon>Trichuris</taxon>
    </lineage>
</organism>
<dbReference type="InterPro" id="IPR012337">
    <property type="entry name" value="RNaseH-like_sf"/>
</dbReference>